<dbReference type="Proteomes" id="UP000279833">
    <property type="component" value="Unassembled WGS sequence"/>
</dbReference>
<gene>
    <name evidence="2" type="ORF">SCUD_LOCUS19521</name>
</gene>
<dbReference type="InterPro" id="IPR000219">
    <property type="entry name" value="DH_dom"/>
</dbReference>
<dbReference type="PROSITE" id="PS50010">
    <property type="entry name" value="DH_2"/>
    <property type="match status" value="1"/>
</dbReference>
<evidence type="ECO:0000313" key="3">
    <source>
        <dbReference type="Proteomes" id="UP000279833"/>
    </source>
</evidence>
<dbReference type="Gene3D" id="1.20.900.10">
    <property type="entry name" value="Dbl homology (DH) domain"/>
    <property type="match status" value="1"/>
</dbReference>
<sequence>MNRNKLPLKALLVQPVQRIPRYELLIKVFTSSKSSPSSAIRLVHAVLYRRILLFRLRMLRPTAAEAAATWSSSPVFVVACTIEGPDHLRSLDRPAAP</sequence>
<protein>
    <submittedName>
        <fullName evidence="4">DH domain-containing protein</fullName>
    </submittedName>
</protein>
<dbReference type="SUPFAM" id="SSF48065">
    <property type="entry name" value="DBL homology domain (DH-domain)"/>
    <property type="match status" value="1"/>
</dbReference>
<evidence type="ECO:0000313" key="4">
    <source>
        <dbReference type="WBParaSite" id="SCUD_0001952401-mRNA-1"/>
    </source>
</evidence>
<feature type="domain" description="DH" evidence="1">
    <location>
        <begin position="1"/>
        <end position="27"/>
    </location>
</feature>
<name>A0A183KWS7_9TREM</name>
<organism evidence="4">
    <name type="scientific">Schistosoma curassoni</name>
    <dbReference type="NCBI Taxonomy" id="6186"/>
    <lineage>
        <taxon>Eukaryota</taxon>
        <taxon>Metazoa</taxon>
        <taxon>Spiralia</taxon>
        <taxon>Lophotrochozoa</taxon>
        <taxon>Platyhelminthes</taxon>
        <taxon>Trematoda</taxon>
        <taxon>Digenea</taxon>
        <taxon>Strigeidida</taxon>
        <taxon>Schistosomatoidea</taxon>
        <taxon>Schistosomatidae</taxon>
        <taxon>Schistosoma</taxon>
    </lineage>
</organism>
<reference evidence="4" key="1">
    <citation type="submission" date="2016-06" db="UniProtKB">
        <authorList>
            <consortium name="WormBaseParasite"/>
        </authorList>
    </citation>
    <scope>IDENTIFICATION</scope>
</reference>
<accession>A0A183KWS7</accession>
<evidence type="ECO:0000259" key="1">
    <source>
        <dbReference type="PROSITE" id="PS50010"/>
    </source>
</evidence>
<dbReference type="GO" id="GO:0005085">
    <property type="term" value="F:guanyl-nucleotide exchange factor activity"/>
    <property type="evidence" value="ECO:0007669"/>
    <property type="project" value="InterPro"/>
</dbReference>
<keyword evidence="3" id="KW-1185">Reference proteome</keyword>
<dbReference type="AlphaFoldDB" id="A0A183KWS7"/>
<dbReference type="InterPro" id="IPR035899">
    <property type="entry name" value="DBL_dom_sf"/>
</dbReference>
<dbReference type="WBParaSite" id="SCUD_0001952401-mRNA-1">
    <property type="protein sequence ID" value="SCUD_0001952401-mRNA-1"/>
    <property type="gene ID" value="SCUD_0001952401"/>
</dbReference>
<dbReference type="EMBL" id="UZAK01042673">
    <property type="protein sequence ID" value="VDP69393.1"/>
    <property type="molecule type" value="Genomic_DNA"/>
</dbReference>
<dbReference type="Pfam" id="PF00621">
    <property type="entry name" value="RhoGEF"/>
    <property type="match status" value="1"/>
</dbReference>
<proteinExistence type="predicted"/>
<reference evidence="2 3" key="2">
    <citation type="submission" date="2018-11" db="EMBL/GenBank/DDBJ databases">
        <authorList>
            <consortium name="Pathogen Informatics"/>
        </authorList>
    </citation>
    <scope>NUCLEOTIDE SEQUENCE [LARGE SCALE GENOMIC DNA]</scope>
    <source>
        <strain evidence="2">Dakar</strain>
        <strain evidence="3">Dakar, Senegal</strain>
    </source>
</reference>
<evidence type="ECO:0000313" key="2">
    <source>
        <dbReference type="EMBL" id="VDP69393.1"/>
    </source>
</evidence>